<reference evidence="2" key="1">
    <citation type="submission" date="2019-10" db="EMBL/GenBank/DDBJ databases">
        <title>Complete mitogenome of the streptophyte green alga Coleochaete scutata (Coleochaetophyceae).</title>
        <authorList>
            <person name="Turmel M."/>
            <person name="Otis C."/>
            <person name="Lemieux C."/>
        </authorList>
    </citation>
    <scope>NUCLEOTIDE SEQUENCE</scope>
</reference>
<dbReference type="Gene3D" id="3.10.28.10">
    <property type="entry name" value="Homing endonucleases"/>
    <property type="match status" value="1"/>
</dbReference>
<evidence type="ECO:0000259" key="1">
    <source>
        <dbReference type="Pfam" id="PF03161"/>
    </source>
</evidence>
<keyword evidence="2" id="KW-0540">Nuclease</keyword>
<keyword evidence="2" id="KW-0255">Endonuclease</keyword>
<dbReference type="InterPro" id="IPR004860">
    <property type="entry name" value="LAGLIDADG_dom"/>
</dbReference>
<protein>
    <submittedName>
        <fullName evidence="2">Putative LAGLIDADG homing endonuclease</fullName>
    </submittedName>
</protein>
<keyword evidence="2" id="KW-0378">Hydrolase</keyword>
<proteinExistence type="predicted"/>
<dbReference type="Pfam" id="PF03161">
    <property type="entry name" value="LAGLIDADG_2"/>
    <property type="match status" value="1"/>
</dbReference>
<dbReference type="AlphaFoldDB" id="A0A5P9NW29"/>
<dbReference type="EMBL" id="MN613583">
    <property type="protein sequence ID" value="QFU80178.1"/>
    <property type="molecule type" value="Genomic_DNA"/>
</dbReference>
<feature type="domain" description="Homing endonuclease LAGLIDADG" evidence="1">
    <location>
        <begin position="1"/>
        <end position="59"/>
    </location>
</feature>
<sequence>MDDGTPVSAGVKIATHGFKEEDILFLCNVLKKKYDLLARPHRDGHQFVIYIPKASMARLGCLISAYMVPSMHRKLNGYYFV</sequence>
<dbReference type="GeneID" id="42369905"/>
<evidence type="ECO:0000313" key="2">
    <source>
        <dbReference type="EMBL" id="QFU80178.1"/>
    </source>
</evidence>
<keyword evidence="2" id="KW-0496">Mitochondrion</keyword>
<accession>A0A5P9NW29</accession>
<gene>
    <name evidence="2" type="primary">orf81</name>
</gene>
<dbReference type="SUPFAM" id="SSF55608">
    <property type="entry name" value="Homing endonucleases"/>
    <property type="match status" value="1"/>
</dbReference>
<organism evidence="2">
    <name type="scientific">Coleochaete scutata</name>
    <dbReference type="NCBI Taxonomy" id="3125"/>
    <lineage>
        <taxon>Eukaryota</taxon>
        <taxon>Viridiplantae</taxon>
        <taxon>Streptophyta</taxon>
        <taxon>Coleochaetophyceae</taxon>
        <taxon>Coleochaetales</taxon>
        <taxon>Coleochaetaceae</taxon>
        <taxon>Coleochaete</taxon>
    </lineage>
</organism>
<geneLocation type="mitochondrion" evidence="2"/>
<dbReference type="RefSeq" id="YP_009710073.1">
    <property type="nucleotide sequence ID" value="NC_045180.1"/>
</dbReference>
<dbReference type="GO" id="GO:0004519">
    <property type="term" value="F:endonuclease activity"/>
    <property type="evidence" value="ECO:0007669"/>
    <property type="project" value="UniProtKB-KW"/>
</dbReference>
<name>A0A5P9NW29_COLSC</name>
<dbReference type="InterPro" id="IPR027434">
    <property type="entry name" value="Homing_endonucl"/>
</dbReference>